<sequence>MSRFSAFALALAFLLTQGLFAAPAAAASPATAAADGAAHLQPGRSQPDPAQRLSGPDLLELDIDTFSPRILTAPQADRTRVRVTGTVTNTGDRDVSGVVARLQVGQAVPTASAFRRSVTQPPPAEAGTTEWATLADALAPGESAPVRFDVPATDLPLTNPGIYPLLVNVNGTPEYGGPARLASMNLLLPVIDPSSETTSARSTLLWPITATRPRVVSQPHDNTIVLADDGLATALAPGGRLDALVESALAKQDDSALFGSMCFAIDPELLDTVEAMTGGYRVRTTGEDVEGQGAEDARNWLGKLRSLVASHCVIQMPYADADLGTLAEVDAEADLTRMAVGGEASILRRTGVQPRPGVVWPSGALDKDAMAAATEAGARTFVTPPAASATADEIGRVSATDQAQTLTYDPLVSAALTGRKPRGNRLTAVNDAEVATQNGIAALALRGGLGEQTGGPVVIAPPRRISATTGELTAFLDAYARLQGANMLTPTTLDDVLAAPPQDAARSPEPGDGSAAAALEGDLLDSLSATEATTADLGRAMRVDPTRQVPPDRLLRPLHNAVIRATSSAWTVRPNAAMAAARSAENQLTDLTGRVTVSTLAQPVLRGSESAPLPVSVSNDLPVQIRVRLQLENIAGLRPAHIPVQTLSANSTFSPQVPAETLRSGRFKITVSLTTPGGTSLGEPAELELSSTELSTVTVVITIVAGVALVLLAGRRIVRRLRHRGDDGDPASQRS</sequence>
<dbReference type="EMBL" id="BAAALN010000018">
    <property type="protein sequence ID" value="GAA1250635.1"/>
    <property type="molecule type" value="Genomic_DNA"/>
</dbReference>
<name>A0ABN1WK38_9PSEU</name>
<keyword evidence="3" id="KW-0732">Signal</keyword>
<gene>
    <name evidence="4" type="ORF">GCM10009676_41700</name>
</gene>
<dbReference type="Proteomes" id="UP001500653">
    <property type="component" value="Unassembled WGS sequence"/>
</dbReference>
<dbReference type="InterPro" id="IPR046112">
    <property type="entry name" value="DUF6049"/>
</dbReference>
<evidence type="ECO:0000313" key="4">
    <source>
        <dbReference type="EMBL" id="GAA1250635.1"/>
    </source>
</evidence>
<accession>A0ABN1WK38</accession>
<dbReference type="InterPro" id="IPR013783">
    <property type="entry name" value="Ig-like_fold"/>
</dbReference>
<keyword evidence="2" id="KW-0812">Transmembrane</keyword>
<reference evidence="4 5" key="1">
    <citation type="journal article" date="2019" name="Int. J. Syst. Evol. Microbiol.">
        <title>The Global Catalogue of Microorganisms (GCM) 10K type strain sequencing project: providing services to taxonomists for standard genome sequencing and annotation.</title>
        <authorList>
            <consortium name="The Broad Institute Genomics Platform"/>
            <consortium name="The Broad Institute Genome Sequencing Center for Infectious Disease"/>
            <person name="Wu L."/>
            <person name="Ma J."/>
        </authorList>
    </citation>
    <scope>NUCLEOTIDE SEQUENCE [LARGE SCALE GENOMIC DNA]</scope>
    <source>
        <strain evidence="4 5">JCM 13023</strain>
    </source>
</reference>
<feature type="transmembrane region" description="Helical" evidence="2">
    <location>
        <begin position="694"/>
        <end position="714"/>
    </location>
</feature>
<feature type="region of interest" description="Disordered" evidence="1">
    <location>
        <begin position="36"/>
        <end position="55"/>
    </location>
</feature>
<evidence type="ECO:0000256" key="1">
    <source>
        <dbReference type="SAM" id="MobiDB-lite"/>
    </source>
</evidence>
<evidence type="ECO:0000256" key="3">
    <source>
        <dbReference type="SAM" id="SignalP"/>
    </source>
</evidence>
<dbReference type="Pfam" id="PF19516">
    <property type="entry name" value="DUF6049"/>
    <property type="match status" value="1"/>
</dbReference>
<keyword evidence="2" id="KW-0472">Membrane</keyword>
<proteinExistence type="predicted"/>
<evidence type="ECO:0000256" key="2">
    <source>
        <dbReference type="SAM" id="Phobius"/>
    </source>
</evidence>
<keyword evidence="5" id="KW-1185">Reference proteome</keyword>
<dbReference type="RefSeq" id="WP_253864189.1">
    <property type="nucleotide sequence ID" value="NZ_BAAALN010000018.1"/>
</dbReference>
<evidence type="ECO:0000313" key="5">
    <source>
        <dbReference type="Proteomes" id="UP001500653"/>
    </source>
</evidence>
<feature type="chain" id="PRO_5046415104" evidence="3">
    <location>
        <begin position="22"/>
        <end position="735"/>
    </location>
</feature>
<organism evidence="4 5">
    <name type="scientific">Prauserella halophila</name>
    <dbReference type="NCBI Taxonomy" id="185641"/>
    <lineage>
        <taxon>Bacteria</taxon>
        <taxon>Bacillati</taxon>
        <taxon>Actinomycetota</taxon>
        <taxon>Actinomycetes</taxon>
        <taxon>Pseudonocardiales</taxon>
        <taxon>Pseudonocardiaceae</taxon>
        <taxon>Prauserella</taxon>
    </lineage>
</organism>
<keyword evidence="2" id="KW-1133">Transmembrane helix</keyword>
<comment type="caution">
    <text evidence="4">The sequence shown here is derived from an EMBL/GenBank/DDBJ whole genome shotgun (WGS) entry which is preliminary data.</text>
</comment>
<feature type="signal peptide" evidence="3">
    <location>
        <begin position="1"/>
        <end position="21"/>
    </location>
</feature>
<dbReference type="Gene3D" id="2.60.40.10">
    <property type="entry name" value="Immunoglobulins"/>
    <property type="match status" value="1"/>
</dbReference>
<protein>
    <submittedName>
        <fullName evidence="4">DUF6049 family protein</fullName>
    </submittedName>
</protein>